<organism evidence="2 3">
    <name type="scientific">Elysia crispata</name>
    <name type="common">lettuce slug</name>
    <dbReference type="NCBI Taxonomy" id="231223"/>
    <lineage>
        <taxon>Eukaryota</taxon>
        <taxon>Metazoa</taxon>
        <taxon>Spiralia</taxon>
        <taxon>Lophotrochozoa</taxon>
        <taxon>Mollusca</taxon>
        <taxon>Gastropoda</taxon>
        <taxon>Heterobranchia</taxon>
        <taxon>Euthyneura</taxon>
        <taxon>Panpulmonata</taxon>
        <taxon>Sacoglossa</taxon>
        <taxon>Placobranchoidea</taxon>
        <taxon>Plakobranchidae</taxon>
        <taxon>Elysia</taxon>
    </lineage>
</organism>
<feature type="compositionally biased region" description="Polar residues" evidence="1">
    <location>
        <begin position="66"/>
        <end position="80"/>
    </location>
</feature>
<proteinExistence type="predicted"/>
<accession>A0AAE1A521</accession>
<name>A0AAE1A521_9GAST</name>
<sequence>MNNVHIPSTLLSVNSPGPRVSGLALSTPCHHTPKDGPCRTTSSMNIPFSVSTQSGAVEQGSHHHVTSQAGPANNQLCMDG</sequence>
<dbReference type="Proteomes" id="UP001283361">
    <property type="component" value="Unassembled WGS sequence"/>
</dbReference>
<gene>
    <name evidence="2" type="ORF">RRG08_019010</name>
</gene>
<feature type="compositionally biased region" description="Polar residues" evidence="1">
    <location>
        <begin position="39"/>
        <end position="56"/>
    </location>
</feature>
<dbReference type="EMBL" id="JAWDGP010002624">
    <property type="protein sequence ID" value="KAK3781384.1"/>
    <property type="molecule type" value="Genomic_DNA"/>
</dbReference>
<evidence type="ECO:0000313" key="2">
    <source>
        <dbReference type="EMBL" id="KAK3781384.1"/>
    </source>
</evidence>
<dbReference type="AlphaFoldDB" id="A0AAE1A521"/>
<comment type="caution">
    <text evidence="2">The sequence shown here is derived from an EMBL/GenBank/DDBJ whole genome shotgun (WGS) entry which is preliminary data.</text>
</comment>
<evidence type="ECO:0000256" key="1">
    <source>
        <dbReference type="SAM" id="MobiDB-lite"/>
    </source>
</evidence>
<keyword evidence="3" id="KW-1185">Reference proteome</keyword>
<reference evidence="2" key="1">
    <citation type="journal article" date="2023" name="G3 (Bethesda)">
        <title>A reference genome for the long-term kleptoplast-retaining sea slug Elysia crispata morphotype clarki.</title>
        <authorList>
            <person name="Eastman K.E."/>
            <person name="Pendleton A.L."/>
            <person name="Shaikh M.A."/>
            <person name="Suttiyut T."/>
            <person name="Ogas R."/>
            <person name="Tomko P."/>
            <person name="Gavelis G."/>
            <person name="Widhalm J.R."/>
            <person name="Wisecaver J.H."/>
        </authorList>
    </citation>
    <scope>NUCLEOTIDE SEQUENCE</scope>
    <source>
        <strain evidence="2">ECLA1</strain>
    </source>
</reference>
<evidence type="ECO:0000313" key="3">
    <source>
        <dbReference type="Proteomes" id="UP001283361"/>
    </source>
</evidence>
<protein>
    <submittedName>
        <fullName evidence="2">Uncharacterized protein</fullName>
    </submittedName>
</protein>
<feature type="region of interest" description="Disordered" evidence="1">
    <location>
        <begin position="30"/>
        <end position="80"/>
    </location>
</feature>